<dbReference type="InterPro" id="IPR006553">
    <property type="entry name" value="Leu-rich_rpt_Cys-con_subtyp"/>
</dbReference>
<dbReference type="InterPro" id="IPR032675">
    <property type="entry name" value="LRR_dom_sf"/>
</dbReference>
<dbReference type="eggNOG" id="KOG1947">
    <property type="taxonomic scope" value="Eukaryota"/>
</dbReference>
<dbReference type="PANTHER" id="PTHR13318">
    <property type="entry name" value="PARTNER OF PAIRED, ISOFORM B-RELATED"/>
    <property type="match status" value="1"/>
</dbReference>
<keyword evidence="2" id="KW-1185">Reference proteome</keyword>
<dbReference type="SUPFAM" id="SSF52047">
    <property type="entry name" value="RNI-like"/>
    <property type="match status" value="2"/>
</dbReference>
<dbReference type="GeneTree" id="ENSGT00940000160224"/>
<dbReference type="Proteomes" id="UP000002852">
    <property type="component" value="Unassembled WGS sequence"/>
</dbReference>
<evidence type="ECO:0000313" key="1">
    <source>
        <dbReference type="Ensembl" id="ENSXMAP00000009130.2"/>
    </source>
</evidence>
<proteinExistence type="predicted"/>
<dbReference type="AlphaFoldDB" id="M4A3T6"/>
<dbReference type="HOGENOM" id="CLU_012282_1_0_1"/>
<accession>M4A3T6</accession>
<dbReference type="OMA" id="SITMACC"/>
<dbReference type="GO" id="GO:0031146">
    <property type="term" value="P:SCF-dependent proteasomal ubiquitin-dependent protein catabolic process"/>
    <property type="evidence" value="ECO:0007669"/>
    <property type="project" value="TreeGrafter"/>
</dbReference>
<protein>
    <submittedName>
        <fullName evidence="1">F-box and leucine rich repeat protein 13</fullName>
    </submittedName>
</protein>
<dbReference type="Gene3D" id="3.80.10.10">
    <property type="entry name" value="Ribonuclease Inhibitor"/>
    <property type="match status" value="3"/>
</dbReference>
<dbReference type="SMART" id="SM00367">
    <property type="entry name" value="LRR_CC"/>
    <property type="match status" value="6"/>
</dbReference>
<reference evidence="1" key="4">
    <citation type="submission" date="2025-09" db="UniProtKB">
        <authorList>
            <consortium name="Ensembl"/>
        </authorList>
    </citation>
    <scope>IDENTIFICATION</scope>
    <source>
        <strain evidence="1">JP 163 A</strain>
    </source>
</reference>
<dbReference type="InterPro" id="IPR001611">
    <property type="entry name" value="Leu-rich_rpt"/>
</dbReference>
<dbReference type="Ensembl" id="ENSXMAT00000009144.2">
    <property type="protein sequence ID" value="ENSXMAP00000009130.2"/>
    <property type="gene ID" value="ENSXMAG00000009110.2"/>
</dbReference>
<name>M4A3T6_XIPMA</name>
<sequence>MIQKITGGCPCLLYLNLSYTLITNQSLRAIFSLQYLSLAHCRRFTDEGFIALTTEEGGRNLMHLDLTACIQMTPKGFEYISAGCPSLQEAVMNDMPTLSDTCVLVRPRVDVMHWCRNLFTCALGNNQITDVSWEALCGFSAALSKLHVVECPGMTDYGMRYVASLKHLNYLDVSLCSRVTDAGIKYLTEGPSAYKLHHLSISQCVKCCIFVFGKHFIRLHKLFHLNLSYCEKVTDMALEYLNGSSIQSLDLSGCNIRDQGLDSLRKIKLKKIVIAKCIFVTDMGIEVHIFQPFVASEADVRMERYQHSVISLFMPSYFPSGQKLCGNVRDLENIDISQCPALTDSSIKAISFYCRSLLRLKMAACPQVQFAYAYRVNLILNEENLSKYEKATVKRYSTQRHPV</sequence>
<dbReference type="GO" id="GO:0019005">
    <property type="term" value="C:SCF ubiquitin ligase complex"/>
    <property type="evidence" value="ECO:0007669"/>
    <property type="project" value="TreeGrafter"/>
</dbReference>
<reference evidence="1" key="3">
    <citation type="submission" date="2025-08" db="UniProtKB">
        <authorList>
            <consortium name="Ensembl"/>
        </authorList>
    </citation>
    <scope>IDENTIFICATION</scope>
    <source>
        <strain evidence="1">JP 163 A</strain>
    </source>
</reference>
<dbReference type="Pfam" id="PF13516">
    <property type="entry name" value="LRR_6"/>
    <property type="match status" value="3"/>
</dbReference>
<organism evidence="1 2">
    <name type="scientific">Xiphophorus maculatus</name>
    <name type="common">Southern platyfish</name>
    <name type="synonym">Platypoecilus maculatus</name>
    <dbReference type="NCBI Taxonomy" id="8083"/>
    <lineage>
        <taxon>Eukaryota</taxon>
        <taxon>Metazoa</taxon>
        <taxon>Chordata</taxon>
        <taxon>Craniata</taxon>
        <taxon>Vertebrata</taxon>
        <taxon>Euteleostomi</taxon>
        <taxon>Actinopterygii</taxon>
        <taxon>Neopterygii</taxon>
        <taxon>Teleostei</taxon>
        <taxon>Neoteleostei</taxon>
        <taxon>Acanthomorphata</taxon>
        <taxon>Ovalentaria</taxon>
        <taxon>Atherinomorphae</taxon>
        <taxon>Cyprinodontiformes</taxon>
        <taxon>Poeciliidae</taxon>
        <taxon>Poeciliinae</taxon>
        <taxon>Xiphophorus</taxon>
    </lineage>
</organism>
<reference evidence="2" key="2">
    <citation type="journal article" date="2013" name="Nat. Genet.">
        <title>The genome of the platyfish, Xiphophorus maculatus, provides insights into evolutionary adaptation and several complex traits.</title>
        <authorList>
            <person name="Schartl M."/>
            <person name="Walter R.B."/>
            <person name="Shen Y."/>
            <person name="Garcia T."/>
            <person name="Catchen J."/>
            <person name="Amores A."/>
            <person name="Braasch I."/>
            <person name="Chalopin D."/>
            <person name="Volff J.N."/>
            <person name="Lesch K.P."/>
            <person name="Bisazza A."/>
            <person name="Minx P."/>
            <person name="Hillier L."/>
            <person name="Wilson R.K."/>
            <person name="Fuerstenberg S."/>
            <person name="Boore J."/>
            <person name="Searle S."/>
            <person name="Postlethwait J.H."/>
            <person name="Warren W.C."/>
        </authorList>
    </citation>
    <scope>NUCLEOTIDE SEQUENCE [LARGE SCALE GENOMIC DNA]</scope>
    <source>
        <strain evidence="2">JP 163 A</strain>
    </source>
</reference>
<reference evidence="2" key="1">
    <citation type="submission" date="2012-01" db="EMBL/GenBank/DDBJ databases">
        <authorList>
            <person name="Walter R."/>
            <person name="Schartl M."/>
            <person name="Warren W."/>
        </authorList>
    </citation>
    <scope>NUCLEOTIDE SEQUENCE [LARGE SCALE GENOMIC DNA]</scope>
    <source>
        <strain evidence="2">JP 163 A</strain>
    </source>
</reference>
<evidence type="ECO:0000313" key="2">
    <source>
        <dbReference type="Proteomes" id="UP000002852"/>
    </source>
</evidence>